<feature type="binding site" description="axial binding residue" evidence="12">
    <location>
        <position position="258"/>
    </location>
    <ligand>
        <name>heme</name>
        <dbReference type="ChEBI" id="CHEBI:30413"/>
    </ligand>
    <ligandPart>
        <name>Fe</name>
        <dbReference type="ChEBI" id="CHEBI:18248"/>
    </ligandPart>
</feature>
<dbReference type="InterPro" id="IPR023754">
    <property type="entry name" value="HemeA_Synthase_type2"/>
</dbReference>
<keyword evidence="6 12" id="KW-0560">Oxidoreductase</keyword>
<dbReference type="Pfam" id="PF02628">
    <property type="entry name" value="COX15-CtaA"/>
    <property type="match status" value="1"/>
</dbReference>
<dbReference type="GO" id="GO:0120547">
    <property type="term" value="F:heme A synthase activity"/>
    <property type="evidence" value="ECO:0007669"/>
    <property type="project" value="UniProtKB-EC"/>
</dbReference>
<organism evidence="13 14">
    <name type="scientific">Stella humosa</name>
    <dbReference type="NCBI Taxonomy" id="94"/>
    <lineage>
        <taxon>Bacteria</taxon>
        <taxon>Pseudomonadati</taxon>
        <taxon>Pseudomonadota</taxon>
        <taxon>Alphaproteobacteria</taxon>
        <taxon>Rhodospirillales</taxon>
        <taxon>Stellaceae</taxon>
        <taxon>Stella</taxon>
    </lineage>
</organism>
<evidence type="ECO:0000256" key="3">
    <source>
        <dbReference type="ARBA" id="ARBA00022692"/>
    </source>
</evidence>
<feature type="transmembrane region" description="Helical" evidence="12">
    <location>
        <begin position="12"/>
        <end position="31"/>
    </location>
</feature>
<dbReference type="GO" id="GO:0046872">
    <property type="term" value="F:metal ion binding"/>
    <property type="evidence" value="ECO:0007669"/>
    <property type="project" value="UniProtKB-KW"/>
</dbReference>
<comment type="caution">
    <text evidence="13">The sequence shown here is derived from an EMBL/GenBank/DDBJ whole genome shotgun (WGS) entry which is preliminary data.</text>
</comment>
<dbReference type="AlphaFoldDB" id="A0A3N1KJS3"/>
<comment type="subunit">
    <text evidence="12">Interacts with CtaB.</text>
</comment>
<comment type="catalytic activity">
    <reaction evidence="11">
        <text>Fe(II)-heme o + 2 A + H2O = Fe(II)-heme a + 2 AH2</text>
        <dbReference type="Rhea" id="RHEA:63388"/>
        <dbReference type="ChEBI" id="CHEBI:13193"/>
        <dbReference type="ChEBI" id="CHEBI:15377"/>
        <dbReference type="ChEBI" id="CHEBI:17499"/>
        <dbReference type="ChEBI" id="CHEBI:60530"/>
        <dbReference type="ChEBI" id="CHEBI:61715"/>
        <dbReference type="EC" id="1.17.99.9"/>
    </reaction>
    <physiologicalReaction direction="left-to-right" evidence="11">
        <dbReference type="Rhea" id="RHEA:63389"/>
    </physiologicalReaction>
</comment>
<evidence type="ECO:0000256" key="6">
    <source>
        <dbReference type="ARBA" id="ARBA00023002"/>
    </source>
</evidence>
<dbReference type="InterPro" id="IPR003780">
    <property type="entry name" value="COX15/CtaA_fam"/>
</dbReference>
<evidence type="ECO:0000256" key="10">
    <source>
        <dbReference type="ARBA" id="ARBA00044501"/>
    </source>
</evidence>
<evidence type="ECO:0000256" key="9">
    <source>
        <dbReference type="ARBA" id="ARBA00023136"/>
    </source>
</evidence>
<dbReference type="GO" id="GO:0006784">
    <property type="term" value="P:heme A biosynthetic process"/>
    <property type="evidence" value="ECO:0007669"/>
    <property type="project" value="UniProtKB-UniRule"/>
</dbReference>
<feature type="transmembrane region" description="Helical" evidence="12">
    <location>
        <begin position="316"/>
        <end position="336"/>
    </location>
</feature>
<dbReference type="GO" id="GO:0016653">
    <property type="term" value="F:oxidoreductase activity, acting on NAD(P)H, heme protein as acceptor"/>
    <property type="evidence" value="ECO:0007669"/>
    <property type="project" value="TreeGrafter"/>
</dbReference>
<feature type="binding site" description="axial binding residue" evidence="12">
    <location>
        <position position="318"/>
    </location>
    <ligand>
        <name>heme</name>
        <dbReference type="ChEBI" id="CHEBI:30413"/>
    </ligand>
    <ligandPart>
        <name>Fe</name>
        <dbReference type="ChEBI" id="CHEBI:18248"/>
    </ligandPart>
</feature>
<dbReference type="PANTHER" id="PTHR23289:SF2">
    <property type="entry name" value="CYTOCHROME C OXIDASE ASSEMBLY PROTEIN COX15 HOMOLOG"/>
    <property type="match status" value="1"/>
</dbReference>
<evidence type="ECO:0000256" key="4">
    <source>
        <dbReference type="ARBA" id="ARBA00022723"/>
    </source>
</evidence>
<comment type="cofactor">
    <cofactor evidence="1 12">
        <name>heme b</name>
        <dbReference type="ChEBI" id="CHEBI:60344"/>
    </cofactor>
</comment>
<accession>A0A3N1KJS3</accession>
<dbReference type="RefSeq" id="WP_123695637.1">
    <property type="nucleotide sequence ID" value="NZ_AP019700.1"/>
</dbReference>
<comment type="similarity">
    <text evidence="12">Belongs to the COX15/CtaA family. Type 2 subfamily.</text>
</comment>
<keyword evidence="9 12" id="KW-0472">Membrane</keyword>
<keyword evidence="7 12" id="KW-0408">Iron</keyword>
<feature type="transmembrane region" description="Helical" evidence="12">
    <location>
        <begin position="96"/>
        <end position="114"/>
    </location>
</feature>
<comment type="subcellular location">
    <subcellularLocation>
        <location evidence="12">Cell membrane</location>
        <topology evidence="12">Multi-pass membrane protein</topology>
    </subcellularLocation>
    <subcellularLocation>
        <location evidence="2">Membrane</location>
        <topology evidence="2">Multi-pass membrane protein</topology>
    </subcellularLocation>
</comment>
<dbReference type="UniPathway" id="UPA00269">
    <property type="reaction ID" value="UER00713"/>
</dbReference>
<feature type="transmembrane region" description="Helical" evidence="12">
    <location>
        <begin position="287"/>
        <end position="310"/>
    </location>
</feature>
<evidence type="ECO:0000256" key="12">
    <source>
        <dbReference type="HAMAP-Rule" id="MF_01665"/>
    </source>
</evidence>
<evidence type="ECO:0000256" key="2">
    <source>
        <dbReference type="ARBA" id="ARBA00004141"/>
    </source>
</evidence>
<protein>
    <recommendedName>
        <fullName evidence="12">Heme A synthase</fullName>
        <shortName evidence="12">HAS</shortName>
        <ecNumber evidence="12">1.17.99.9</ecNumber>
    </recommendedName>
    <alternativeName>
        <fullName evidence="12">Cytochrome aa3-controlling protein</fullName>
    </alternativeName>
</protein>
<dbReference type="GO" id="GO:0005886">
    <property type="term" value="C:plasma membrane"/>
    <property type="evidence" value="ECO:0007669"/>
    <property type="project" value="UniProtKB-SubCell"/>
</dbReference>
<feature type="transmembrane region" description="Helical" evidence="12">
    <location>
        <begin position="199"/>
        <end position="222"/>
    </location>
</feature>
<reference evidence="13 14" key="1">
    <citation type="submission" date="2018-11" db="EMBL/GenBank/DDBJ databases">
        <title>Genomic Encyclopedia of Type Strains, Phase IV (KMG-IV): sequencing the most valuable type-strain genomes for metagenomic binning, comparative biology and taxonomic classification.</title>
        <authorList>
            <person name="Goeker M."/>
        </authorList>
    </citation>
    <scope>NUCLEOTIDE SEQUENCE [LARGE SCALE GENOMIC DNA]</scope>
    <source>
        <strain evidence="13 14">DSM 5900</strain>
    </source>
</reference>
<evidence type="ECO:0000256" key="11">
    <source>
        <dbReference type="ARBA" id="ARBA00048044"/>
    </source>
</evidence>
<feature type="transmembrane region" description="Helical" evidence="12">
    <location>
        <begin position="159"/>
        <end position="178"/>
    </location>
</feature>
<gene>
    <name evidence="12" type="primary">ctaA</name>
    <name evidence="13" type="ORF">EDC65_5416</name>
</gene>
<evidence type="ECO:0000313" key="14">
    <source>
        <dbReference type="Proteomes" id="UP000278222"/>
    </source>
</evidence>
<evidence type="ECO:0000256" key="1">
    <source>
        <dbReference type="ARBA" id="ARBA00001970"/>
    </source>
</evidence>
<dbReference type="OrthoDB" id="9793156at2"/>
<feature type="transmembrane region" description="Helical" evidence="12">
    <location>
        <begin position="260"/>
        <end position="278"/>
    </location>
</feature>
<dbReference type="EC" id="1.17.99.9" evidence="12"/>
<evidence type="ECO:0000256" key="5">
    <source>
        <dbReference type="ARBA" id="ARBA00022989"/>
    </source>
</evidence>
<feature type="transmembrane region" description="Helical" evidence="12">
    <location>
        <begin position="126"/>
        <end position="147"/>
    </location>
</feature>
<keyword evidence="3 12" id="KW-0812">Transmembrane</keyword>
<evidence type="ECO:0000256" key="8">
    <source>
        <dbReference type="ARBA" id="ARBA00023133"/>
    </source>
</evidence>
<keyword evidence="5 12" id="KW-1133">Transmembrane helix</keyword>
<dbReference type="PANTHER" id="PTHR23289">
    <property type="entry name" value="CYTOCHROME C OXIDASE ASSEMBLY PROTEIN COX15"/>
    <property type="match status" value="1"/>
</dbReference>
<name>A0A3N1KJS3_9PROT</name>
<keyword evidence="4 12" id="KW-0479">Metal-binding</keyword>
<dbReference type="Proteomes" id="UP000278222">
    <property type="component" value="Unassembled WGS sequence"/>
</dbReference>
<evidence type="ECO:0000256" key="7">
    <source>
        <dbReference type="ARBA" id="ARBA00023004"/>
    </source>
</evidence>
<keyword evidence="8 12" id="KW-0350">Heme biosynthesis</keyword>
<sequence length="349" mass="37962">MIAAPSARRAVARWLFLVAALIFLMTVIGGITRLTESGLSIVDWRPVTGALPPIGEAAWMAEFDKYRQSPQYQLVNRGMTLDQFQQIFWWEYIHRLWGRLIGLAYAVPFAWFLWRGAIPRPYRPHLWAALALGGLQGAVGWAMVASGLVDRPSVSQYRLVAHLGLALVIYVYLLWLGLSLWRGDRPAADRPGRRSAPALAVLAFLTILSGGFVAGLDAGMTYNTFPLMEGRWVPELYGSMTPWWVDPFENAAAVQFHHRVLASLTAAAVLAMAVRLAWTAPPSVGRLALACGAMVAVQFALGVATLLLHVPVALGAAHQAGAVTLLTLLVCLAHAVRRTGEPAAGKARI</sequence>
<comment type="function">
    <text evidence="12">Catalyzes the conversion of heme O to heme A by two successive hydroxylations of the methyl group at C8. The first hydroxylation forms heme I, the second hydroxylation results in an unstable dihydroxymethyl group, which spontaneously dehydrates, resulting in the formyl group of heme A.</text>
</comment>
<dbReference type="HAMAP" id="MF_01665">
    <property type="entry name" value="HemeA_synth_type2"/>
    <property type="match status" value="1"/>
</dbReference>
<evidence type="ECO:0000313" key="13">
    <source>
        <dbReference type="EMBL" id="ROP81081.1"/>
    </source>
</evidence>
<dbReference type="EMBL" id="RJKX01000019">
    <property type="protein sequence ID" value="ROP81081.1"/>
    <property type="molecule type" value="Genomic_DNA"/>
</dbReference>
<comment type="pathway">
    <text evidence="10 12">Porphyrin-containing compound metabolism; heme A biosynthesis; heme A from heme O: step 1/1.</text>
</comment>
<keyword evidence="12" id="KW-1003">Cell membrane</keyword>
<proteinExistence type="inferred from homology"/>
<keyword evidence="14" id="KW-1185">Reference proteome</keyword>